<dbReference type="RefSeq" id="WP_344338886.1">
    <property type="nucleotide sequence ID" value="NZ_BAAAKJ010000252.1"/>
</dbReference>
<proteinExistence type="predicted"/>
<evidence type="ECO:0000313" key="2">
    <source>
        <dbReference type="Proteomes" id="UP001499863"/>
    </source>
</evidence>
<accession>A0ABP4J362</accession>
<dbReference type="SUPFAM" id="SSF57938">
    <property type="entry name" value="DnaJ/Hsp40 cysteine-rich domain"/>
    <property type="match status" value="1"/>
</dbReference>
<dbReference type="Proteomes" id="UP001499863">
    <property type="component" value="Unassembled WGS sequence"/>
</dbReference>
<keyword evidence="2" id="KW-1185">Reference proteome</keyword>
<reference evidence="2" key="1">
    <citation type="journal article" date="2019" name="Int. J. Syst. Evol. Microbiol.">
        <title>The Global Catalogue of Microorganisms (GCM) 10K type strain sequencing project: providing services to taxonomists for standard genome sequencing and annotation.</title>
        <authorList>
            <consortium name="The Broad Institute Genomics Platform"/>
            <consortium name="The Broad Institute Genome Sequencing Center for Infectious Disease"/>
            <person name="Wu L."/>
            <person name="Ma J."/>
        </authorList>
    </citation>
    <scope>NUCLEOTIDE SEQUENCE [LARGE SCALE GENOMIC DNA]</scope>
    <source>
        <strain evidence="2">JCM 12393</strain>
    </source>
</reference>
<organism evidence="1 2">
    <name type="scientific">Kitasatospora putterlickiae</name>
    <dbReference type="NCBI Taxonomy" id="221725"/>
    <lineage>
        <taxon>Bacteria</taxon>
        <taxon>Bacillati</taxon>
        <taxon>Actinomycetota</taxon>
        <taxon>Actinomycetes</taxon>
        <taxon>Kitasatosporales</taxon>
        <taxon>Streptomycetaceae</taxon>
        <taxon>Kitasatospora</taxon>
    </lineage>
</organism>
<evidence type="ECO:0008006" key="3">
    <source>
        <dbReference type="Google" id="ProtNLM"/>
    </source>
</evidence>
<dbReference type="InterPro" id="IPR036410">
    <property type="entry name" value="HSP_DnaJ_Cys-rich_dom_sf"/>
</dbReference>
<name>A0ABP4J362_9ACTN</name>
<gene>
    <name evidence="1" type="ORF">GCM10009639_46420</name>
</gene>
<sequence>MPQHNHAPARICPNCSGFAAVAIATGVRLRDGSRATVPVNCPTCHGAGIVTRPAAVATAKAV</sequence>
<evidence type="ECO:0000313" key="1">
    <source>
        <dbReference type="EMBL" id="GAA1402708.1"/>
    </source>
</evidence>
<protein>
    <recommendedName>
        <fullName evidence="3">Molecular chaperone DnaJ</fullName>
    </recommendedName>
</protein>
<dbReference type="EMBL" id="BAAAKJ010000252">
    <property type="protein sequence ID" value="GAA1402708.1"/>
    <property type="molecule type" value="Genomic_DNA"/>
</dbReference>
<comment type="caution">
    <text evidence="1">The sequence shown here is derived from an EMBL/GenBank/DDBJ whole genome shotgun (WGS) entry which is preliminary data.</text>
</comment>